<organism evidence="6 7">
    <name type="scientific">Polyplosphaeria fusca</name>
    <dbReference type="NCBI Taxonomy" id="682080"/>
    <lineage>
        <taxon>Eukaryota</taxon>
        <taxon>Fungi</taxon>
        <taxon>Dikarya</taxon>
        <taxon>Ascomycota</taxon>
        <taxon>Pezizomycotina</taxon>
        <taxon>Dothideomycetes</taxon>
        <taxon>Pleosporomycetidae</taxon>
        <taxon>Pleosporales</taxon>
        <taxon>Tetraplosphaeriaceae</taxon>
        <taxon>Polyplosphaeria</taxon>
    </lineage>
</organism>
<name>A0A9P4UV92_9PLEO</name>
<evidence type="ECO:0000256" key="4">
    <source>
        <dbReference type="ARBA" id="ARBA00023136"/>
    </source>
</evidence>
<feature type="transmembrane region" description="Helical" evidence="5">
    <location>
        <begin position="408"/>
        <end position="429"/>
    </location>
</feature>
<gene>
    <name evidence="6" type="ORF">EJ04DRAFT_539338</name>
</gene>
<sequence>MTTMTNSPSQIHRAKHDSFNMTGSQPIPSQCSRDPLNWSSTKRVFIFISVGVYSWTSTVVVQAASLMLNGLSKDFAAQISYPWTVMRLASTPVLFIGLGAIIWVPLTLALGRRPVFLLATTTLMLSTVGAGCSRTYWELLFCVSFFGLAQGFGLSAGFLIFIDISFMHQRPAKIAMVWSVIGGLANATMSTIPFITGDGINWRRAYYFWSIPAGISCIMAFALFPETYFLRGLGGNEELSYDGLIIIQTTTERFIIYEQDERDADAKANWQTHNKTLPTVPSRSRLQHLCDRLGSFRASKTSWKAMLACYPQMLLCFINPLIFWSVIMNTVNFVGMMFISSTYAIILSFPPYSLSSSLLIQRLSRRNKGVREAEHYLVGYILPVLAGSLSTLIYGLAVSRYWHFGFYYLAYGLNGFGFIALAITNTLWVTEAFPRWAAAALMCLVGIAMILSFSISFVIEEWIVQQRFFLVGAELTVLQFVTGLVCMPIASYGKSLRQKINGRRAGRREGGLRPL</sequence>
<evidence type="ECO:0000313" key="7">
    <source>
        <dbReference type="Proteomes" id="UP000799444"/>
    </source>
</evidence>
<dbReference type="EMBL" id="ML996423">
    <property type="protein sequence ID" value="KAF2726616.1"/>
    <property type="molecule type" value="Genomic_DNA"/>
</dbReference>
<comment type="caution">
    <text evidence="6">The sequence shown here is derived from an EMBL/GenBank/DDBJ whole genome shotgun (WGS) entry which is preliminary data.</text>
</comment>
<dbReference type="InterPro" id="IPR011701">
    <property type="entry name" value="MFS"/>
</dbReference>
<dbReference type="PANTHER" id="PTHR23502">
    <property type="entry name" value="MAJOR FACILITATOR SUPERFAMILY"/>
    <property type="match status" value="1"/>
</dbReference>
<dbReference type="GO" id="GO:0022857">
    <property type="term" value="F:transmembrane transporter activity"/>
    <property type="evidence" value="ECO:0007669"/>
    <property type="project" value="InterPro"/>
</dbReference>
<feature type="transmembrane region" description="Helical" evidence="5">
    <location>
        <begin position="115"/>
        <end position="137"/>
    </location>
</feature>
<evidence type="ECO:0000256" key="3">
    <source>
        <dbReference type="ARBA" id="ARBA00022989"/>
    </source>
</evidence>
<dbReference type="InterPro" id="IPR036259">
    <property type="entry name" value="MFS_trans_sf"/>
</dbReference>
<proteinExistence type="predicted"/>
<feature type="transmembrane region" description="Helical" evidence="5">
    <location>
        <begin position="333"/>
        <end position="354"/>
    </location>
</feature>
<accession>A0A9P4UV92</accession>
<keyword evidence="2 5" id="KW-0812">Transmembrane</keyword>
<dbReference type="SUPFAM" id="SSF103473">
    <property type="entry name" value="MFS general substrate transporter"/>
    <property type="match status" value="1"/>
</dbReference>
<keyword evidence="4 5" id="KW-0472">Membrane</keyword>
<evidence type="ECO:0000256" key="2">
    <source>
        <dbReference type="ARBA" id="ARBA00022692"/>
    </source>
</evidence>
<feature type="transmembrane region" description="Helical" evidence="5">
    <location>
        <begin position="375"/>
        <end position="396"/>
    </location>
</feature>
<feature type="transmembrane region" description="Helical" evidence="5">
    <location>
        <begin position="307"/>
        <end position="327"/>
    </location>
</feature>
<feature type="transmembrane region" description="Helical" evidence="5">
    <location>
        <begin position="436"/>
        <end position="459"/>
    </location>
</feature>
<evidence type="ECO:0000256" key="1">
    <source>
        <dbReference type="ARBA" id="ARBA00004141"/>
    </source>
</evidence>
<dbReference type="AlphaFoldDB" id="A0A9P4UV92"/>
<protein>
    <submittedName>
        <fullName evidence="6">MFS general substrate transporter</fullName>
    </submittedName>
</protein>
<reference evidence="6" key="1">
    <citation type="journal article" date="2020" name="Stud. Mycol.">
        <title>101 Dothideomycetes genomes: a test case for predicting lifestyles and emergence of pathogens.</title>
        <authorList>
            <person name="Haridas S."/>
            <person name="Albert R."/>
            <person name="Binder M."/>
            <person name="Bloem J."/>
            <person name="Labutti K."/>
            <person name="Salamov A."/>
            <person name="Andreopoulos B."/>
            <person name="Baker S."/>
            <person name="Barry K."/>
            <person name="Bills G."/>
            <person name="Bluhm B."/>
            <person name="Cannon C."/>
            <person name="Castanera R."/>
            <person name="Culley D."/>
            <person name="Daum C."/>
            <person name="Ezra D."/>
            <person name="Gonzalez J."/>
            <person name="Henrissat B."/>
            <person name="Kuo A."/>
            <person name="Liang C."/>
            <person name="Lipzen A."/>
            <person name="Lutzoni F."/>
            <person name="Magnuson J."/>
            <person name="Mondo S."/>
            <person name="Nolan M."/>
            <person name="Ohm R."/>
            <person name="Pangilinan J."/>
            <person name="Park H.-J."/>
            <person name="Ramirez L."/>
            <person name="Alfaro M."/>
            <person name="Sun H."/>
            <person name="Tritt A."/>
            <person name="Yoshinaga Y."/>
            <person name="Zwiers L.-H."/>
            <person name="Turgeon B."/>
            <person name="Goodwin S."/>
            <person name="Spatafora J."/>
            <person name="Crous P."/>
            <person name="Grigoriev I."/>
        </authorList>
    </citation>
    <scope>NUCLEOTIDE SEQUENCE</scope>
    <source>
        <strain evidence="6">CBS 125425</strain>
    </source>
</reference>
<feature type="transmembrane region" description="Helical" evidence="5">
    <location>
        <begin position="44"/>
        <end position="68"/>
    </location>
</feature>
<dbReference type="PANTHER" id="PTHR23502:SF34">
    <property type="entry name" value="PROTEIN HOL1"/>
    <property type="match status" value="1"/>
</dbReference>
<keyword evidence="7" id="KW-1185">Reference proteome</keyword>
<keyword evidence="3 5" id="KW-1133">Transmembrane helix</keyword>
<evidence type="ECO:0000256" key="5">
    <source>
        <dbReference type="SAM" id="Phobius"/>
    </source>
</evidence>
<dbReference type="OrthoDB" id="268400at2759"/>
<feature type="transmembrane region" description="Helical" evidence="5">
    <location>
        <begin position="143"/>
        <end position="162"/>
    </location>
</feature>
<comment type="subcellular location">
    <subcellularLocation>
        <location evidence="1">Membrane</location>
        <topology evidence="1">Multi-pass membrane protein</topology>
    </subcellularLocation>
</comment>
<feature type="transmembrane region" description="Helical" evidence="5">
    <location>
        <begin position="471"/>
        <end position="493"/>
    </location>
</feature>
<feature type="transmembrane region" description="Helical" evidence="5">
    <location>
        <begin position="206"/>
        <end position="224"/>
    </location>
</feature>
<dbReference type="Proteomes" id="UP000799444">
    <property type="component" value="Unassembled WGS sequence"/>
</dbReference>
<feature type="transmembrane region" description="Helical" evidence="5">
    <location>
        <begin position="88"/>
        <end position="108"/>
    </location>
</feature>
<dbReference type="Gene3D" id="1.20.1250.20">
    <property type="entry name" value="MFS general substrate transporter like domains"/>
    <property type="match status" value="1"/>
</dbReference>
<dbReference type="Pfam" id="PF07690">
    <property type="entry name" value="MFS_1"/>
    <property type="match status" value="1"/>
</dbReference>
<dbReference type="GO" id="GO:0005886">
    <property type="term" value="C:plasma membrane"/>
    <property type="evidence" value="ECO:0007669"/>
    <property type="project" value="TreeGrafter"/>
</dbReference>
<feature type="transmembrane region" description="Helical" evidence="5">
    <location>
        <begin position="174"/>
        <end position="194"/>
    </location>
</feature>
<evidence type="ECO:0000313" key="6">
    <source>
        <dbReference type="EMBL" id="KAF2726616.1"/>
    </source>
</evidence>